<evidence type="ECO:0000313" key="4">
    <source>
        <dbReference type="EMBL" id="OAF69772.1"/>
    </source>
</evidence>
<dbReference type="GO" id="GO:0031422">
    <property type="term" value="C:RecQ family helicase-topoisomerase III complex"/>
    <property type="evidence" value="ECO:0007669"/>
    <property type="project" value="TreeGrafter"/>
</dbReference>
<dbReference type="PANTHER" id="PTHR14790">
    <property type="entry name" value="RECQ-MEDIATED GENOME INSTABILITY PROTEIN 1 RMI1"/>
    <property type="match status" value="1"/>
</dbReference>
<comment type="similarity">
    <text evidence="1">Belongs to the RMI1 family.</text>
</comment>
<evidence type="ECO:0000256" key="2">
    <source>
        <dbReference type="ARBA" id="ARBA00018987"/>
    </source>
</evidence>
<dbReference type="GO" id="GO:0000712">
    <property type="term" value="P:resolution of meiotic recombination intermediates"/>
    <property type="evidence" value="ECO:0007669"/>
    <property type="project" value="TreeGrafter"/>
</dbReference>
<accession>A0A177B7V7</accession>
<proteinExistence type="inferred from homology"/>
<dbReference type="GO" id="GO:0016604">
    <property type="term" value="C:nuclear body"/>
    <property type="evidence" value="ECO:0007669"/>
    <property type="project" value="TreeGrafter"/>
</dbReference>
<evidence type="ECO:0000256" key="1">
    <source>
        <dbReference type="ARBA" id="ARBA00006395"/>
    </source>
</evidence>
<dbReference type="InterPro" id="IPR013894">
    <property type="entry name" value="RMI1_OB"/>
</dbReference>
<evidence type="ECO:0000259" key="3">
    <source>
        <dbReference type="Pfam" id="PF08585"/>
    </source>
</evidence>
<dbReference type="Gene3D" id="2.40.50.770">
    <property type="entry name" value="RecQ-mediated genome instability protein Rmi1, C-terminal domain"/>
    <property type="match status" value="1"/>
</dbReference>
<dbReference type="EMBL" id="LWCA01000232">
    <property type="protein sequence ID" value="OAF69772.1"/>
    <property type="molecule type" value="Genomic_DNA"/>
</dbReference>
<protein>
    <recommendedName>
        <fullName evidence="2">RecQ-mediated genome instability protein 1</fullName>
    </recommendedName>
</protein>
<comment type="caution">
    <text evidence="4">The sequence shown here is derived from an EMBL/GenBank/DDBJ whole genome shotgun (WGS) entry which is preliminary data.</text>
</comment>
<dbReference type="OrthoDB" id="434939at2759"/>
<name>A0A177B7V7_9BILA</name>
<dbReference type="Proteomes" id="UP000078046">
    <property type="component" value="Unassembled WGS sequence"/>
</dbReference>
<dbReference type="GO" id="GO:0000724">
    <property type="term" value="P:double-strand break repair via homologous recombination"/>
    <property type="evidence" value="ECO:0007669"/>
    <property type="project" value="TreeGrafter"/>
</dbReference>
<dbReference type="AlphaFoldDB" id="A0A177B7V7"/>
<organism evidence="4 5">
    <name type="scientific">Intoshia linei</name>
    <dbReference type="NCBI Taxonomy" id="1819745"/>
    <lineage>
        <taxon>Eukaryota</taxon>
        <taxon>Metazoa</taxon>
        <taxon>Spiralia</taxon>
        <taxon>Lophotrochozoa</taxon>
        <taxon>Mesozoa</taxon>
        <taxon>Orthonectida</taxon>
        <taxon>Rhopaluridae</taxon>
        <taxon>Intoshia</taxon>
    </lineage>
</organism>
<sequence>MSFKLANINVPRDASPEIILNLLNLNDDADTKISEYLENPCVISNASSFLKQVLNTDLCLISNGTMLTELRLSENTLKDKICRKQINSVFQILQCMNISVPKSEIAEFDDEETSFEHSSQMYKLLLTDGVHRCYGTNVTPINGINDKTLMGSKIYVNGMVDVSIGIMLLTQNTTFMLGGSLYRYKPKVDKIEKTPNAPKFVPFTTEK</sequence>
<feature type="domain" description="RecQ mediated genome instability protein 1 OB-fold" evidence="3">
    <location>
        <begin position="104"/>
        <end position="181"/>
    </location>
</feature>
<dbReference type="InterPro" id="IPR042470">
    <property type="entry name" value="RMI1_N_C_sf"/>
</dbReference>
<gene>
    <name evidence="4" type="ORF">A3Q56_02471</name>
</gene>
<dbReference type="PANTHER" id="PTHR14790:SF15">
    <property type="entry name" value="RECQ-MEDIATED GENOME INSTABILITY PROTEIN 1"/>
    <property type="match status" value="1"/>
</dbReference>
<dbReference type="Pfam" id="PF08585">
    <property type="entry name" value="RMI1_N_C"/>
    <property type="match status" value="1"/>
</dbReference>
<keyword evidence="5" id="KW-1185">Reference proteome</keyword>
<evidence type="ECO:0000313" key="5">
    <source>
        <dbReference type="Proteomes" id="UP000078046"/>
    </source>
</evidence>
<reference evidence="4 5" key="1">
    <citation type="submission" date="2016-04" db="EMBL/GenBank/DDBJ databases">
        <title>The genome of Intoshia linei affirms orthonectids as highly simplified spiralians.</title>
        <authorList>
            <person name="Mikhailov K.V."/>
            <person name="Slusarev G.S."/>
            <person name="Nikitin M.A."/>
            <person name="Logacheva M.D."/>
            <person name="Penin A."/>
            <person name="Aleoshin V."/>
            <person name="Panchin Y.V."/>
        </authorList>
    </citation>
    <scope>NUCLEOTIDE SEQUENCE [LARGE SCALE GENOMIC DNA]</scope>
    <source>
        <strain evidence="4">Intl2013</strain>
        <tissue evidence="4">Whole animal</tissue>
    </source>
</reference>